<name>A0A348HC69_9GAMM</name>
<comment type="similarity">
    <text evidence="1 6">Belongs to the MinC family.</text>
</comment>
<dbReference type="GO" id="GO:0051302">
    <property type="term" value="P:regulation of cell division"/>
    <property type="evidence" value="ECO:0007669"/>
    <property type="project" value="InterPro"/>
</dbReference>
<dbReference type="InterPro" id="IPR005526">
    <property type="entry name" value="Septum_form_inhib_MinC_C"/>
</dbReference>
<dbReference type="SUPFAM" id="SSF63848">
    <property type="entry name" value="Cell-division inhibitor MinC, C-terminal domain"/>
    <property type="match status" value="1"/>
</dbReference>
<dbReference type="Pfam" id="PF03775">
    <property type="entry name" value="MinC_C"/>
    <property type="match status" value="1"/>
</dbReference>
<dbReference type="InterPro" id="IPR007874">
    <property type="entry name" value="MinC_N"/>
</dbReference>
<keyword evidence="4 6" id="KW-0131">Cell cycle</keyword>
<comment type="function">
    <text evidence="5 6">Cell division inhibitor that blocks the formation of polar Z ring septums. Rapidly oscillates between the poles of the cell to destabilize FtsZ filaments that have formed before they mature into polar Z rings. Prevents FtsZ polymerization.</text>
</comment>
<dbReference type="Proteomes" id="UP000267342">
    <property type="component" value="Chromosome"/>
</dbReference>
<dbReference type="EMBL" id="AP018933">
    <property type="protein sequence ID" value="BBG29221.1"/>
    <property type="molecule type" value="Genomic_DNA"/>
</dbReference>
<dbReference type="Pfam" id="PF05209">
    <property type="entry name" value="MinC_N"/>
    <property type="match status" value="1"/>
</dbReference>
<dbReference type="GO" id="GO:0000902">
    <property type="term" value="P:cell morphogenesis"/>
    <property type="evidence" value="ECO:0007669"/>
    <property type="project" value="InterPro"/>
</dbReference>
<dbReference type="PANTHER" id="PTHR34108:SF1">
    <property type="entry name" value="SEPTUM SITE-DETERMINING PROTEIN MINC"/>
    <property type="match status" value="1"/>
</dbReference>
<dbReference type="InterPro" id="IPR016098">
    <property type="entry name" value="CAP/MinC_C"/>
</dbReference>
<evidence type="ECO:0000259" key="8">
    <source>
        <dbReference type="Pfam" id="PF03775"/>
    </source>
</evidence>
<dbReference type="AlphaFoldDB" id="A0A348HC69"/>
<evidence type="ECO:0000256" key="1">
    <source>
        <dbReference type="ARBA" id="ARBA00006291"/>
    </source>
</evidence>
<evidence type="ECO:0000256" key="2">
    <source>
        <dbReference type="ARBA" id="ARBA00022618"/>
    </source>
</evidence>
<evidence type="ECO:0000256" key="7">
    <source>
        <dbReference type="SAM" id="MobiDB-lite"/>
    </source>
</evidence>
<protein>
    <recommendedName>
        <fullName evidence="6">Probable septum site-determining protein MinC</fullName>
    </recommendedName>
</protein>
<evidence type="ECO:0000256" key="4">
    <source>
        <dbReference type="ARBA" id="ARBA00023306"/>
    </source>
</evidence>
<keyword evidence="2 6" id="KW-0132">Cell division</keyword>
<evidence type="ECO:0000313" key="10">
    <source>
        <dbReference type="EMBL" id="BBG29221.1"/>
    </source>
</evidence>
<proteinExistence type="inferred from homology"/>
<evidence type="ECO:0000256" key="6">
    <source>
        <dbReference type="HAMAP-Rule" id="MF_00267"/>
    </source>
</evidence>
<organism evidence="10 11">
    <name type="scientific">Zymobacter palmae</name>
    <dbReference type="NCBI Taxonomy" id="33074"/>
    <lineage>
        <taxon>Bacteria</taxon>
        <taxon>Pseudomonadati</taxon>
        <taxon>Pseudomonadota</taxon>
        <taxon>Gammaproteobacteria</taxon>
        <taxon>Oceanospirillales</taxon>
        <taxon>Halomonadaceae</taxon>
        <taxon>Zymobacter group</taxon>
        <taxon>Zymobacter</taxon>
    </lineage>
</organism>
<dbReference type="Gene3D" id="2.160.20.70">
    <property type="match status" value="1"/>
</dbReference>
<accession>A0A348HC69</accession>
<dbReference type="GO" id="GO:1901891">
    <property type="term" value="P:regulation of cell septum assembly"/>
    <property type="evidence" value="ECO:0007669"/>
    <property type="project" value="InterPro"/>
</dbReference>
<dbReference type="HAMAP" id="MF_00267">
    <property type="entry name" value="MinC"/>
    <property type="match status" value="1"/>
</dbReference>
<dbReference type="PANTHER" id="PTHR34108">
    <property type="entry name" value="SEPTUM SITE-DETERMINING PROTEIN MINC"/>
    <property type="match status" value="1"/>
</dbReference>
<dbReference type="InterPro" id="IPR036145">
    <property type="entry name" value="MinC_C_sf"/>
</dbReference>
<evidence type="ECO:0000313" key="11">
    <source>
        <dbReference type="Proteomes" id="UP000267342"/>
    </source>
</evidence>
<gene>
    <name evidence="6" type="primary">minC</name>
    <name evidence="10" type="ORF">ZBT109_0433</name>
</gene>
<dbReference type="InterPro" id="IPR013033">
    <property type="entry name" value="MinC"/>
</dbReference>
<evidence type="ECO:0000256" key="5">
    <source>
        <dbReference type="ARBA" id="ARBA00025606"/>
    </source>
</evidence>
<reference evidence="10 11" key="1">
    <citation type="submission" date="2018-09" db="EMBL/GenBank/DDBJ databases">
        <title>Zymobacter palmae IAM14233 (=T109) whole genome analysis.</title>
        <authorList>
            <person name="Yanase H."/>
        </authorList>
    </citation>
    <scope>NUCLEOTIDE SEQUENCE [LARGE SCALE GENOMIC DNA]</scope>
    <source>
        <strain evidence="10 11">IAM14233</strain>
    </source>
</reference>
<dbReference type="NCBIfam" id="TIGR01222">
    <property type="entry name" value="minC"/>
    <property type="match status" value="1"/>
</dbReference>
<evidence type="ECO:0000259" key="9">
    <source>
        <dbReference type="Pfam" id="PF05209"/>
    </source>
</evidence>
<keyword evidence="11" id="KW-1185">Reference proteome</keyword>
<dbReference type="KEGG" id="zpl:ZBT109_0433"/>
<evidence type="ECO:0000256" key="3">
    <source>
        <dbReference type="ARBA" id="ARBA00023210"/>
    </source>
</evidence>
<sequence length="262" mass="28106">MDARTGCAAAHDQDVEQGMIKMETVDAAFSFKGGMLPMTVLELASADLDQIKSQLAGKVSQSPAFFQNTPVVISVEHVRSNDPLPLEGLCALCREYKLLPMAFRGGNDQVKQAVWAMGMAWFPPQPARPQPVETQTAPEPQPEARPVPEEVELSNGRIFRGTVRSGQQVSAPLGDLVVVGAVNAGAEVLAAGSIHVYGPLRGRALAGIHGHNNVGIFCHELHAELISIAGNYKRLEDIPPGLINQHVQVKLSDDQLEISPLS</sequence>
<comment type="subunit">
    <text evidence="6">Interacts with MinD and FtsZ.</text>
</comment>
<dbReference type="STRING" id="1123510.GCA_000620025_00637"/>
<feature type="region of interest" description="Disordered" evidence="7">
    <location>
        <begin position="126"/>
        <end position="150"/>
    </location>
</feature>
<feature type="domain" description="Septum formation inhibitor MinC C-terminal" evidence="8">
    <location>
        <begin position="159"/>
        <end position="258"/>
    </location>
</feature>
<keyword evidence="3 6" id="KW-0717">Septation</keyword>
<feature type="domain" description="Septum formation inhibitor MinC N-terminal" evidence="9">
    <location>
        <begin position="29"/>
        <end position="100"/>
    </location>
</feature>
<dbReference type="GO" id="GO:0000917">
    <property type="term" value="P:division septum assembly"/>
    <property type="evidence" value="ECO:0007669"/>
    <property type="project" value="UniProtKB-KW"/>
</dbReference>
<dbReference type="Gene3D" id="3.30.70.260">
    <property type="match status" value="1"/>
</dbReference>